<feature type="non-terminal residue" evidence="2">
    <location>
        <position position="1"/>
    </location>
</feature>
<dbReference type="Gene3D" id="3.40.33.10">
    <property type="entry name" value="CAP"/>
    <property type="match status" value="1"/>
</dbReference>
<dbReference type="InterPro" id="IPR035940">
    <property type="entry name" value="CAP_sf"/>
</dbReference>
<dbReference type="EMBL" id="JBJKFK010003092">
    <property type="protein sequence ID" value="KAL3310276.1"/>
    <property type="molecule type" value="Genomic_DNA"/>
</dbReference>
<gene>
    <name evidence="2" type="primary">PI16_2</name>
    <name evidence="2" type="ORF">Ciccas_011161</name>
</gene>
<organism evidence="2 3">
    <name type="scientific">Cichlidogyrus casuarinus</name>
    <dbReference type="NCBI Taxonomy" id="1844966"/>
    <lineage>
        <taxon>Eukaryota</taxon>
        <taxon>Metazoa</taxon>
        <taxon>Spiralia</taxon>
        <taxon>Lophotrochozoa</taxon>
        <taxon>Platyhelminthes</taxon>
        <taxon>Monogenea</taxon>
        <taxon>Monopisthocotylea</taxon>
        <taxon>Dactylogyridea</taxon>
        <taxon>Ancyrocephalidae</taxon>
        <taxon>Cichlidogyrus</taxon>
    </lineage>
</organism>
<evidence type="ECO:0000259" key="1">
    <source>
        <dbReference type="SMART" id="SM00198"/>
    </source>
</evidence>
<dbReference type="Proteomes" id="UP001626550">
    <property type="component" value="Unassembled WGS sequence"/>
</dbReference>
<feature type="domain" description="SCP" evidence="1">
    <location>
        <begin position="8"/>
        <end position="163"/>
    </location>
</feature>
<protein>
    <submittedName>
        <fullName evidence="2">Peptidase inhibitor 16</fullName>
    </submittedName>
</protein>
<accession>A0ABD2PS19</accession>
<dbReference type="Pfam" id="PF00188">
    <property type="entry name" value="CAP"/>
    <property type="match status" value="1"/>
</dbReference>
<evidence type="ECO:0000313" key="3">
    <source>
        <dbReference type="Proteomes" id="UP001626550"/>
    </source>
</evidence>
<evidence type="ECO:0000313" key="2">
    <source>
        <dbReference type="EMBL" id="KAL3310276.1"/>
    </source>
</evidence>
<proteinExistence type="predicted"/>
<dbReference type="PRINTS" id="PR00837">
    <property type="entry name" value="V5TPXLIKE"/>
</dbReference>
<dbReference type="AlphaFoldDB" id="A0ABD2PS19"/>
<keyword evidence="3" id="KW-1185">Reference proteome</keyword>
<dbReference type="InterPro" id="IPR014044">
    <property type="entry name" value="CAP_dom"/>
</dbReference>
<dbReference type="InterPro" id="IPR001283">
    <property type="entry name" value="CRISP-related"/>
</dbReference>
<dbReference type="SUPFAM" id="SSF55797">
    <property type="entry name" value="PR-1-like"/>
    <property type="match status" value="1"/>
</dbReference>
<dbReference type="PANTHER" id="PTHR10334">
    <property type="entry name" value="CYSTEINE-RICH SECRETORY PROTEIN-RELATED"/>
    <property type="match status" value="1"/>
</dbReference>
<dbReference type="SMART" id="SM00198">
    <property type="entry name" value="SCP"/>
    <property type="match status" value="1"/>
</dbReference>
<reference evidence="2 3" key="1">
    <citation type="submission" date="2024-11" db="EMBL/GenBank/DDBJ databases">
        <title>Adaptive evolution of stress response genes in parasites aligns with host niche diversity.</title>
        <authorList>
            <person name="Hahn C."/>
            <person name="Resl P."/>
        </authorList>
    </citation>
    <scope>NUCLEOTIDE SEQUENCE [LARGE SCALE GENOMIC DNA]</scope>
    <source>
        <strain evidence="2">EGGRZ-B1_66</strain>
        <tissue evidence="2">Body</tissue>
    </source>
</reference>
<name>A0ABD2PS19_9PLAT</name>
<sequence>EEIPFTEEERKEIIDFHKKVRSSVNPPASNMMDIRWDSKMELLARNWASKCKFSHPWNDDSISEAEKSQYFGTSQSLARSRGRDAGAVRRLLSPMENEKDYYQYGMSKCRDDIQCAHYVNMIKAETYKVACVKQYCETVQNLPNTEGILLMVCQYSPGTYKYESGYSENIETPYKTGKPCSSCERGCTEDGKFCLAPDHAHRLVTSSLTLSVALLLIGFYYR</sequence>
<comment type="caution">
    <text evidence="2">The sequence shown here is derived from an EMBL/GenBank/DDBJ whole genome shotgun (WGS) entry which is preliminary data.</text>
</comment>